<dbReference type="EMBL" id="JAXQNO010000004">
    <property type="protein sequence ID" value="KAK4799660.1"/>
    <property type="molecule type" value="Genomic_DNA"/>
</dbReference>
<dbReference type="PANTHER" id="PTHR34054">
    <property type="entry name" value="EXPRESSED PROTEIN"/>
    <property type="match status" value="1"/>
</dbReference>
<evidence type="ECO:0000313" key="3">
    <source>
        <dbReference type="EMBL" id="KAK4799660.1"/>
    </source>
</evidence>
<comment type="caution">
    <text evidence="3">The sequence shown here is derived from an EMBL/GenBank/DDBJ whole genome shotgun (WGS) entry which is preliminary data.</text>
</comment>
<dbReference type="PANTHER" id="PTHR34054:SF4">
    <property type="entry name" value="PROTEIN, PUTATIVE-RELATED"/>
    <property type="match status" value="1"/>
</dbReference>
<dbReference type="AlphaFoldDB" id="A0AAN7MQD5"/>
<evidence type="ECO:0000313" key="4">
    <source>
        <dbReference type="Proteomes" id="UP001346149"/>
    </source>
</evidence>
<sequence length="273" mass="29985">MATSLGSKLTIILSFIFSVIIMAMLVQLICVKWRKRQFRRRSRSSRDRDSLSSSTASTTSTYFYPPSKELLYFFCWNNQSSPVEPPALRAPDAPIGLPELENISDILKWPGAFYVPRKFLFTISEDSQEKEAAALEKNDSSKDINGGNVAASAPPEEVVMKGRESLRECLEAPQSIPAVEVGIEEESEVTAAAEVEEEEEEASQDVVAVATPFSTPCASPSYFTPWLSPVGDHHITIETDDDTSEFSYGSDSEAPQFVSVEIRGEGVGPDSGR</sequence>
<feature type="compositionally biased region" description="Basic and acidic residues" evidence="1">
    <location>
        <begin position="132"/>
        <end position="142"/>
    </location>
</feature>
<name>A0AAN7MQD5_TRANT</name>
<proteinExistence type="predicted"/>
<evidence type="ECO:0000256" key="2">
    <source>
        <dbReference type="SAM" id="Phobius"/>
    </source>
</evidence>
<keyword evidence="2" id="KW-0812">Transmembrane</keyword>
<keyword evidence="2" id="KW-0472">Membrane</keyword>
<dbReference type="Proteomes" id="UP001346149">
    <property type="component" value="Unassembled WGS sequence"/>
</dbReference>
<feature type="region of interest" description="Disordered" evidence="1">
    <location>
        <begin position="132"/>
        <end position="151"/>
    </location>
</feature>
<organism evidence="3 4">
    <name type="scientific">Trapa natans</name>
    <name type="common">Water chestnut</name>
    <dbReference type="NCBI Taxonomy" id="22666"/>
    <lineage>
        <taxon>Eukaryota</taxon>
        <taxon>Viridiplantae</taxon>
        <taxon>Streptophyta</taxon>
        <taxon>Embryophyta</taxon>
        <taxon>Tracheophyta</taxon>
        <taxon>Spermatophyta</taxon>
        <taxon>Magnoliopsida</taxon>
        <taxon>eudicotyledons</taxon>
        <taxon>Gunneridae</taxon>
        <taxon>Pentapetalae</taxon>
        <taxon>rosids</taxon>
        <taxon>malvids</taxon>
        <taxon>Myrtales</taxon>
        <taxon>Lythraceae</taxon>
        <taxon>Trapa</taxon>
    </lineage>
</organism>
<keyword evidence="4" id="KW-1185">Reference proteome</keyword>
<protein>
    <submittedName>
        <fullName evidence="3">Uncharacterized protein</fullName>
    </submittedName>
</protein>
<feature type="transmembrane region" description="Helical" evidence="2">
    <location>
        <begin position="12"/>
        <end position="33"/>
    </location>
</feature>
<keyword evidence="2" id="KW-1133">Transmembrane helix</keyword>
<dbReference type="InterPro" id="IPR045884">
    <property type="entry name" value="At5g59350-like"/>
</dbReference>
<reference evidence="3 4" key="1">
    <citation type="journal article" date="2023" name="Hortic Res">
        <title>Pangenome of water caltrop reveals structural variations and asymmetric subgenome divergence after allopolyploidization.</title>
        <authorList>
            <person name="Zhang X."/>
            <person name="Chen Y."/>
            <person name="Wang L."/>
            <person name="Yuan Y."/>
            <person name="Fang M."/>
            <person name="Shi L."/>
            <person name="Lu R."/>
            <person name="Comes H.P."/>
            <person name="Ma Y."/>
            <person name="Chen Y."/>
            <person name="Huang G."/>
            <person name="Zhou Y."/>
            <person name="Zheng Z."/>
            <person name="Qiu Y."/>
        </authorList>
    </citation>
    <scope>NUCLEOTIDE SEQUENCE [LARGE SCALE GENOMIC DNA]</scope>
    <source>
        <strain evidence="3">F231</strain>
    </source>
</reference>
<gene>
    <name evidence="3" type="ORF">SAY86_025025</name>
</gene>
<accession>A0AAN7MQD5</accession>
<evidence type="ECO:0000256" key="1">
    <source>
        <dbReference type="SAM" id="MobiDB-lite"/>
    </source>
</evidence>